<accession>A0A7L4YM40</accession>
<feature type="transmembrane region" description="Helical" evidence="9">
    <location>
        <begin position="64"/>
        <end position="81"/>
    </location>
</feature>
<proteinExistence type="predicted"/>
<dbReference type="GO" id="GO:0005886">
    <property type="term" value="C:plasma membrane"/>
    <property type="evidence" value="ECO:0007669"/>
    <property type="project" value="UniProtKB-SubCell"/>
</dbReference>
<protein>
    <submittedName>
        <fullName evidence="11">Sodium:proton antiporter</fullName>
    </submittedName>
</protein>
<evidence type="ECO:0000256" key="1">
    <source>
        <dbReference type="ARBA" id="ARBA00004651"/>
    </source>
</evidence>
<comment type="subcellular location">
    <subcellularLocation>
        <location evidence="1">Cell membrane</location>
        <topology evidence="1">Multi-pass membrane protein</topology>
    </subcellularLocation>
</comment>
<dbReference type="OrthoDB" id="9810860at2"/>
<feature type="domain" description="Cation/H+ exchanger transmembrane" evidence="10">
    <location>
        <begin position="15"/>
        <end position="416"/>
    </location>
</feature>
<dbReference type="KEGG" id="eke:EK0264_06070"/>
<dbReference type="InterPro" id="IPR006153">
    <property type="entry name" value="Cation/H_exchanger_TM"/>
</dbReference>
<evidence type="ECO:0000259" key="10">
    <source>
        <dbReference type="Pfam" id="PF00999"/>
    </source>
</evidence>
<evidence type="ECO:0000256" key="9">
    <source>
        <dbReference type="SAM" id="Phobius"/>
    </source>
</evidence>
<evidence type="ECO:0000256" key="7">
    <source>
        <dbReference type="ARBA" id="ARBA00023136"/>
    </source>
</evidence>
<evidence type="ECO:0000256" key="4">
    <source>
        <dbReference type="ARBA" id="ARBA00022692"/>
    </source>
</evidence>
<feature type="transmembrane region" description="Helical" evidence="9">
    <location>
        <begin position="303"/>
        <end position="321"/>
    </location>
</feature>
<keyword evidence="3" id="KW-0050">Antiport</keyword>
<evidence type="ECO:0000256" key="2">
    <source>
        <dbReference type="ARBA" id="ARBA00022448"/>
    </source>
</evidence>
<evidence type="ECO:0000313" key="12">
    <source>
        <dbReference type="Proteomes" id="UP000463857"/>
    </source>
</evidence>
<feature type="transmembrane region" description="Helical" evidence="9">
    <location>
        <begin position="33"/>
        <end position="52"/>
    </location>
</feature>
<dbReference type="PANTHER" id="PTHR32507:SF8">
    <property type="entry name" value="CNH1P"/>
    <property type="match status" value="1"/>
</dbReference>
<dbReference type="AlphaFoldDB" id="A0A7L4YM40"/>
<evidence type="ECO:0000313" key="11">
    <source>
        <dbReference type="EMBL" id="QHB99893.1"/>
    </source>
</evidence>
<keyword evidence="6" id="KW-0406">Ion transport</keyword>
<feature type="transmembrane region" description="Helical" evidence="9">
    <location>
        <begin position="327"/>
        <end position="348"/>
    </location>
</feature>
<feature type="transmembrane region" description="Helical" evidence="9">
    <location>
        <begin position="360"/>
        <end position="378"/>
    </location>
</feature>
<feature type="transmembrane region" description="Helical" evidence="9">
    <location>
        <begin position="249"/>
        <end position="282"/>
    </location>
</feature>
<dbReference type="GO" id="GO:1902600">
    <property type="term" value="P:proton transmembrane transport"/>
    <property type="evidence" value="ECO:0007669"/>
    <property type="project" value="InterPro"/>
</dbReference>
<dbReference type="EMBL" id="CP047156">
    <property type="protein sequence ID" value="QHB99893.1"/>
    <property type="molecule type" value="Genomic_DNA"/>
</dbReference>
<feature type="compositionally biased region" description="Basic and acidic residues" evidence="8">
    <location>
        <begin position="419"/>
        <end position="436"/>
    </location>
</feature>
<keyword evidence="5 9" id="KW-1133">Transmembrane helix</keyword>
<gene>
    <name evidence="11" type="ORF">EK0264_06070</name>
</gene>
<feature type="transmembrane region" description="Helical" evidence="9">
    <location>
        <begin position="210"/>
        <end position="229"/>
    </location>
</feature>
<feature type="region of interest" description="Disordered" evidence="8">
    <location>
        <begin position="419"/>
        <end position="443"/>
    </location>
</feature>
<dbReference type="GO" id="GO:0015297">
    <property type="term" value="F:antiporter activity"/>
    <property type="evidence" value="ECO:0007669"/>
    <property type="project" value="UniProtKB-KW"/>
</dbReference>
<name>A0A7L4YM40_9ACTN</name>
<feature type="transmembrane region" description="Helical" evidence="9">
    <location>
        <begin position="102"/>
        <end position="122"/>
    </location>
</feature>
<dbReference type="PANTHER" id="PTHR32507">
    <property type="entry name" value="NA(+)/H(+) ANTIPORTER 1"/>
    <property type="match status" value="1"/>
</dbReference>
<evidence type="ECO:0000256" key="8">
    <source>
        <dbReference type="SAM" id="MobiDB-lite"/>
    </source>
</evidence>
<dbReference type="Proteomes" id="UP000463857">
    <property type="component" value="Chromosome"/>
</dbReference>
<feature type="transmembrane region" description="Helical" evidence="9">
    <location>
        <begin position="390"/>
        <end position="417"/>
    </location>
</feature>
<dbReference type="RefSeq" id="WP_159543918.1">
    <property type="nucleotide sequence ID" value="NZ_CP047156.1"/>
</dbReference>
<reference evidence="11 12" key="1">
    <citation type="journal article" date="2018" name="Int. J. Syst. Evol. Microbiol.">
        <title>Epidermidibacterium keratini gen. nov., sp. nov., a member of the family Sporichthyaceae, isolated from keratin epidermis.</title>
        <authorList>
            <person name="Lee D.G."/>
            <person name="Trujillo M.E."/>
            <person name="Kang S."/>
            <person name="Nam J.J."/>
            <person name="Kim Y.J."/>
        </authorList>
    </citation>
    <scope>NUCLEOTIDE SEQUENCE [LARGE SCALE GENOMIC DNA]</scope>
    <source>
        <strain evidence="11 12">EPI-7</strain>
    </source>
</reference>
<keyword evidence="12" id="KW-1185">Reference proteome</keyword>
<evidence type="ECO:0000256" key="3">
    <source>
        <dbReference type="ARBA" id="ARBA00022449"/>
    </source>
</evidence>
<feature type="transmembrane region" description="Helical" evidence="9">
    <location>
        <begin position="6"/>
        <end position="24"/>
    </location>
</feature>
<dbReference type="InParanoid" id="A0A7L4YM40"/>
<feature type="transmembrane region" description="Helical" evidence="9">
    <location>
        <begin position="181"/>
        <end position="198"/>
    </location>
</feature>
<sequence length="443" mass="47312">MTSDAFYLIIGLALLIAMVLPTLLHRLPLSPPIILVLIGVVLGVLPISNGIPALPSQHPEVTEHLTEMTVLIALMGVGLAIDRGLSLRRPKSWRTWSSAWRLLGIAMPLSIAGVALLGWVGLGVGPAAALLLGAALAPTDPVLASDVQVEGPTVEAEDQEVDEDDEVRFALTSEAGLNDGLAFPFVYAAIFLATIGPVSEWGISWLTWDLVGKVVIGAAIGVLSGWLLGKVSFRGPHQSLRVAETGEPLMAVAAVLLSYGVAEVVGGYGFLAVFCTALTIRAAERTSQYHETMHGVVERLERLLTLLVLLFLGFALGNGLLDAVDWRSVVIAVGIVFVIRPLSGLIAFVGTGRLNWRERLVVSSFGVRGVGSIYYLAYATNQADFGEESWLWGTVGLTITLSVLVHGISATPVMNWLDSHREGPDRSDETRFRERTQGATQSG</sequence>
<keyword evidence="4 9" id="KW-0812">Transmembrane</keyword>
<dbReference type="Pfam" id="PF00999">
    <property type="entry name" value="Na_H_Exchanger"/>
    <property type="match status" value="1"/>
</dbReference>
<keyword evidence="7 9" id="KW-0472">Membrane</keyword>
<keyword evidence="2" id="KW-0813">Transport</keyword>
<evidence type="ECO:0000256" key="5">
    <source>
        <dbReference type="ARBA" id="ARBA00022989"/>
    </source>
</evidence>
<organism evidence="11 12">
    <name type="scientific">Epidermidibacterium keratini</name>
    <dbReference type="NCBI Taxonomy" id="1891644"/>
    <lineage>
        <taxon>Bacteria</taxon>
        <taxon>Bacillati</taxon>
        <taxon>Actinomycetota</taxon>
        <taxon>Actinomycetes</taxon>
        <taxon>Sporichthyales</taxon>
        <taxon>Sporichthyaceae</taxon>
        <taxon>Epidermidibacterium</taxon>
    </lineage>
</organism>
<evidence type="ECO:0000256" key="6">
    <source>
        <dbReference type="ARBA" id="ARBA00023065"/>
    </source>
</evidence>